<gene>
    <name evidence="4" type="ORF">MoryE10_18890</name>
</gene>
<dbReference type="Pfam" id="PF13581">
    <property type="entry name" value="HATPase_c_2"/>
    <property type="match status" value="1"/>
</dbReference>
<evidence type="ECO:0000313" key="4">
    <source>
        <dbReference type="EMBL" id="BBL71283.1"/>
    </source>
</evidence>
<proteinExistence type="predicted"/>
<feature type="modified residue" description="4-aspartylphosphate" evidence="2">
    <location>
        <position position="55"/>
    </location>
</feature>
<keyword evidence="1" id="KW-0378">Hydrolase</keyword>
<dbReference type="SMART" id="SM00331">
    <property type="entry name" value="PP2C_SIG"/>
    <property type="match status" value="1"/>
</dbReference>
<dbReference type="GO" id="GO:0016791">
    <property type="term" value="F:phosphatase activity"/>
    <property type="evidence" value="ECO:0007669"/>
    <property type="project" value="TreeGrafter"/>
</dbReference>
<dbReference type="KEGG" id="moz:MoryE10_18890"/>
<dbReference type="Pfam" id="PF07228">
    <property type="entry name" value="SpoIIE"/>
    <property type="match status" value="1"/>
</dbReference>
<feature type="domain" description="Response regulatory" evidence="3">
    <location>
        <begin position="6"/>
        <end position="122"/>
    </location>
</feature>
<dbReference type="SMART" id="SM00448">
    <property type="entry name" value="REC"/>
    <property type="match status" value="1"/>
</dbReference>
<evidence type="ECO:0000259" key="3">
    <source>
        <dbReference type="PROSITE" id="PS50110"/>
    </source>
</evidence>
<dbReference type="InterPro" id="IPR001789">
    <property type="entry name" value="Sig_transdc_resp-reg_receiver"/>
</dbReference>
<dbReference type="Pfam" id="PF00072">
    <property type="entry name" value="Response_reg"/>
    <property type="match status" value="1"/>
</dbReference>
<keyword evidence="5" id="KW-1185">Reference proteome</keyword>
<dbReference type="InterPro" id="IPR001932">
    <property type="entry name" value="PPM-type_phosphatase-like_dom"/>
</dbReference>
<organism evidence="4 5">
    <name type="scientific">Methylogaea oryzae</name>
    <dbReference type="NCBI Taxonomy" id="1295382"/>
    <lineage>
        <taxon>Bacteria</taxon>
        <taxon>Pseudomonadati</taxon>
        <taxon>Pseudomonadota</taxon>
        <taxon>Gammaproteobacteria</taxon>
        <taxon>Methylococcales</taxon>
        <taxon>Methylococcaceae</taxon>
        <taxon>Methylogaea</taxon>
    </lineage>
</organism>
<reference evidence="4" key="1">
    <citation type="submission" date="2019-06" db="EMBL/GenBank/DDBJ databases">
        <title>Complete genome sequence of Methylogaea oryzae strain JCM16910.</title>
        <authorList>
            <person name="Asakawa S."/>
        </authorList>
    </citation>
    <scope>NUCLEOTIDE SEQUENCE</scope>
    <source>
        <strain evidence="4">E10</strain>
    </source>
</reference>
<keyword evidence="2" id="KW-0597">Phosphoprotein</keyword>
<dbReference type="RefSeq" id="WP_221046891.1">
    <property type="nucleotide sequence ID" value="NZ_AP019782.1"/>
</dbReference>
<dbReference type="Proteomes" id="UP000824988">
    <property type="component" value="Chromosome"/>
</dbReference>
<protein>
    <submittedName>
        <fullName evidence="4">Fused response regulator/phosphatase</fullName>
    </submittedName>
</protein>
<dbReference type="PANTHER" id="PTHR43156">
    <property type="entry name" value="STAGE II SPORULATION PROTEIN E-RELATED"/>
    <property type="match status" value="1"/>
</dbReference>
<dbReference type="CDD" id="cd16936">
    <property type="entry name" value="HATPase_RsbW-like"/>
    <property type="match status" value="1"/>
</dbReference>
<accession>A0A8D4VNS6</accession>
<name>A0A8D4VNS6_9GAMM</name>
<dbReference type="PANTHER" id="PTHR43156:SF2">
    <property type="entry name" value="STAGE II SPORULATION PROTEIN E"/>
    <property type="match status" value="1"/>
</dbReference>
<evidence type="ECO:0000313" key="5">
    <source>
        <dbReference type="Proteomes" id="UP000824988"/>
    </source>
</evidence>
<evidence type="ECO:0000256" key="2">
    <source>
        <dbReference type="PROSITE-ProRule" id="PRU00169"/>
    </source>
</evidence>
<dbReference type="InterPro" id="IPR052016">
    <property type="entry name" value="Bact_Sigma-Reg"/>
</dbReference>
<dbReference type="AlphaFoldDB" id="A0A8D4VNS6"/>
<sequence length="562" mass="62797">MENSLKILIVDDVAENRLLLSRLVKQMGHSPIMASGGQEAIELYAADEPNMVFMDVMMPGMDGYEATARIKALHPDRWVPVVFLSALDSRDSMVKGLEVGGDDYLTKPVHFATLKAKIDAMQRIFRLQEQIRQKSIELEHYYFQAEEEKRISAHLMRQMTDADGLRDPSLKWRIFPAEHHSGDLIAAQRSPGQALYAMLADGTGHGLAAAINVLPLPQIFYAMVSKGFPLSSVARELNQKAYDWLPVDRFVAATIVVVNDRDQLVKVWNGGNPTAFFLSNDGEVLHRWVSRHTPLGVLGGDHFDSHWEAYTIVQPGQVVVVSDGLSEAENRDGEFYGWERMLSVLQQAPPAQRYDALLADLNRHLDGAEARDDISVMLIDVGSQQEELAFAGVGQAQEESADDTWRIELSFGAHELRYFEVVPQVMSLVEKISGIKPHVTSLFLIVSELFNNALDHGLLRLDSRLKNSPEGFEEYLALREQRMAALTEGNICVSCERTVWQGRRVLRIRVKDSGNGFDYGALLEDLANNHRAYGRGLPLVKSLATDMTFDGDGSEVVVLFGY</sequence>
<dbReference type="InterPro" id="IPR003594">
    <property type="entry name" value="HATPase_dom"/>
</dbReference>
<dbReference type="GO" id="GO:0000160">
    <property type="term" value="P:phosphorelay signal transduction system"/>
    <property type="evidence" value="ECO:0007669"/>
    <property type="project" value="InterPro"/>
</dbReference>
<evidence type="ECO:0000256" key="1">
    <source>
        <dbReference type="ARBA" id="ARBA00022801"/>
    </source>
</evidence>
<dbReference type="PROSITE" id="PS50110">
    <property type="entry name" value="RESPONSE_REGULATORY"/>
    <property type="match status" value="1"/>
</dbReference>
<dbReference type="EMBL" id="AP019782">
    <property type="protein sequence ID" value="BBL71283.1"/>
    <property type="molecule type" value="Genomic_DNA"/>
</dbReference>